<feature type="transmembrane region" description="Helical" evidence="2">
    <location>
        <begin position="176"/>
        <end position="198"/>
    </location>
</feature>
<evidence type="ECO:0000313" key="4">
    <source>
        <dbReference type="Proteomes" id="UP000277212"/>
    </source>
</evidence>
<dbReference type="Proteomes" id="UP000277212">
    <property type="component" value="Unassembled WGS sequence"/>
</dbReference>
<feature type="transmembrane region" description="Helical" evidence="2">
    <location>
        <begin position="21"/>
        <end position="41"/>
    </location>
</feature>
<dbReference type="InterPro" id="IPR021460">
    <property type="entry name" value="DUF3112"/>
</dbReference>
<evidence type="ECO:0000256" key="2">
    <source>
        <dbReference type="SAM" id="Phobius"/>
    </source>
</evidence>
<protein>
    <submittedName>
        <fullName evidence="3">Uncharacterized protein</fullName>
    </submittedName>
</protein>
<feature type="transmembrane region" description="Helical" evidence="2">
    <location>
        <begin position="218"/>
        <end position="239"/>
    </location>
</feature>
<feature type="transmembrane region" description="Helical" evidence="2">
    <location>
        <begin position="259"/>
        <end position="282"/>
    </location>
</feature>
<feature type="transmembrane region" description="Helical" evidence="2">
    <location>
        <begin position="71"/>
        <end position="92"/>
    </location>
</feature>
<keyword evidence="2" id="KW-0812">Transmembrane</keyword>
<feature type="transmembrane region" description="Helical" evidence="2">
    <location>
        <begin position="134"/>
        <end position="156"/>
    </location>
</feature>
<organism evidence="3 4">
    <name type="scientific">Fusarium kuroshium</name>
    <dbReference type="NCBI Taxonomy" id="2010991"/>
    <lineage>
        <taxon>Eukaryota</taxon>
        <taxon>Fungi</taxon>
        <taxon>Dikarya</taxon>
        <taxon>Ascomycota</taxon>
        <taxon>Pezizomycotina</taxon>
        <taxon>Sordariomycetes</taxon>
        <taxon>Hypocreomycetidae</taxon>
        <taxon>Hypocreales</taxon>
        <taxon>Nectriaceae</taxon>
        <taxon>Fusarium</taxon>
        <taxon>Fusarium solani species complex</taxon>
    </lineage>
</organism>
<dbReference type="AlphaFoldDB" id="A0A3M2SRQ6"/>
<name>A0A3M2SRQ6_9HYPO</name>
<evidence type="ECO:0000256" key="1">
    <source>
        <dbReference type="SAM" id="MobiDB-lite"/>
    </source>
</evidence>
<sequence>MSEGRFVTLASDQFSAENSSLFPRLLAFRVIVLLCVGRLLVSSQHQHAPEGPPYLPHGAILGQIPSPIPDIPISSVLIAFFVLSATLTVTIFQLNLRRGHKFVLSALLFGLSMARIMANVLRIAWAVHNDNTRLVIAASIFANAGMLLLFVVNLILLQRVVSAYHPQLGWSKAFGWVFRLLYSGIASSLVMVVVSVVYSYYTLDPHIQSQLRCIRLVTAVYLAVLAFLPIPGVIVTLLLSRSSLIDYFGQGTMRTKVVLLLFTSVLLSLGACFRAGGAFIQRPTEDPGWFNSKAAYYCFNYVIELVVVFTYALSRFDRRFHIPNGSKGPGDYSNGGPGGMLGQQSTDEETHSKGDDDEPSTEQQTPIKNITNENA</sequence>
<accession>A0A3M2SRQ6</accession>
<comment type="caution">
    <text evidence="3">The sequence shown here is derived from an EMBL/GenBank/DDBJ whole genome shotgun (WGS) entry which is preliminary data.</text>
</comment>
<gene>
    <name evidence="3" type="ORF">CDV36_000154</name>
</gene>
<dbReference type="Pfam" id="PF11309">
    <property type="entry name" value="DUF3112"/>
    <property type="match status" value="1"/>
</dbReference>
<feature type="transmembrane region" description="Helical" evidence="2">
    <location>
        <begin position="104"/>
        <end position="128"/>
    </location>
</feature>
<evidence type="ECO:0000313" key="3">
    <source>
        <dbReference type="EMBL" id="RMJ20146.1"/>
    </source>
</evidence>
<keyword evidence="2" id="KW-1133">Transmembrane helix</keyword>
<reference evidence="3 4" key="1">
    <citation type="submission" date="2017-06" db="EMBL/GenBank/DDBJ databases">
        <title>Comparative genomic analysis of Ambrosia Fusariam Clade fungi.</title>
        <authorList>
            <person name="Stajich J.E."/>
            <person name="Carrillo J."/>
            <person name="Kijimoto T."/>
            <person name="Eskalen A."/>
            <person name="O'Donnell K."/>
            <person name="Kasson M."/>
        </authorList>
    </citation>
    <scope>NUCLEOTIDE SEQUENCE [LARGE SCALE GENOMIC DNA]</scope>
    <source>
        <strain evidence="3">UCR3666</strain>
    </source>
</reference>
<feature type="compositionally biased region" description="Polar residues" evidence="1">
    <location>
        <begin position="361"/>
        <end position="375"/>
    </location>
</feature>
<dbReference type="EMBL" id="NKUJ01000002">
    <property type="protein sequence ID" value="RMJ20146.1"/>
    <property type="molecule type" value="Genomic_DNA"/>
</dbReference>
<feature type="region of interest" description="Disordered" evidence="1">
    <location>
        <begin position="326"/>
        <end position="375"/>
    </location>
</feature>
<keyword evidence="4" id="KW-1185">Reference proteome</keyword>
<proteinExistence type="predicted"/>
<feature type="transmembrane region" description="Helical" evidence="2">
    <location>
        <begin position="294"/>
        <end position="313"/>
    </location>
</feature>
<dbReference type="PANTHER" id="PTHR35184:SF1">
    <property type="entry name" value="INTEGRAL MEMBRANE PROTEIN"/>
    <property type="match status" value="1"/>
</dbReference>
<dbReference type="OrthoDB" id="3357002at2759"/>
<dbReference type="PANTHER" id="PTHR35184">
    <property type="entry name" value="YALI0C10208P"/>
    <property type="match status" value="1"/>
</dbReference>
<keyword evidence="2" id="KW-0472">Membrane</keyword>
<dbReference type="STRING" id="2010991.A0A3M2SRQ6"/>